<reference evidence="1 2" key="1">
    <citation type="submission" date="2018-08" db="EMBL/GenBank/DDBJ databases">
        <title>A genome reference for cultivated species of the human gut microbiota.</title>
        <authorList>
            <person name="Zou Y."/>
            <person name="Xue W."/>
            <person name="Luo G."/>
        </authorList>
    </citation>
    <scope>NUCLEOTIDE SEQUENCE [LARGE SCALE GENOMIC DNA]</scope>
    <source>
        <strain evidence="1 2">AF24-12</strain>
    </source>
</reference>
<dbReference type="Proteomes" id="UP000283872">
    <property type="component" value="Unassembled WGS sequence"/>
</dbReference>
<proteinExistence type="predicted"/>
<protein>
    <submittedName>
        <fullName evidence="1">Uncharacterized protein</fullName>
    </submittedName>
</protein>
<dbReference type="AlphaFoldDB" id="A0A3E5DYM4"/>
<evidence type="ECO:0000313" key="1">
    <source>
        <dbReference type="EMBL" id="RGS14842.1"/>
    </source>
</evidence>
<comment type="caution">
    <text evidence="1">The sequence shown here is derived from an EMBL/GenBank/DDBJ whole genome shotgun (WGS) entry which is preliminary data.</text>
</comment>
<gene>
    <name evidence="1" type="ORF">DWY11_09900</name>
</gene>
<name>A0A3E5DYM4_9BACT</name>
<accession>A0A3E5DYM4</accession>
<dbReference type="RefSeq" id="WP_117587490.1">
    <property type="nucleotide sequence ID" value="NZ_QRVA01000023.1"/>
</dbReference>
<sequence>MGKIIFDVTEINEGTRFMSIPQYKMRLLDLFTSEEKAETILLASKDGGGFIADKYPDFEIKTIDLWKNISCKFLAKYNRYKQNAEIFKQTRVRDRYTFSIEMLSVSSKSIKMGLVNNKLIRFVA</sequence>
<dbReference type="EMBL" id="QRVA01000023">
    <property type="protein sequence ID" value="RGS14842.1"/>
    <property type="molecule type" value="Genomic_DNA"/>
</dbReference>
<evidence type="ECO:0000313" key="2">
    <source>
        <dbReference type="Proteomes" id="UP000283872"/>
    </source>
</evidence>
<organism evidence="1 2">
    <name type="scientific">Segatella copri</name>
    <dbReference type="NCBI Taxonomy" id="165179"/>
    <lineage>
        <taxon>Bacteria</taxon>
        <taxon>Pseudomonadati</taxon>
        <taxon>Bacteroidota</taxon>
        <taxon>Bacteroidia</taxon>
        <taxon>Bacteroidales</taxon>
        <taxon>Prevotellaceae</taxon>
        <taxon>Segatella</taxon>
    </lineage>
</organism>